<dbReference type="OrthoDB" id="5281164at2759"/>
<dbReference type="Proteomes" id="UP000654922">
    <property type="component" value="Unassembled WGS sequence"/>
</dbReference>
<gene>
    <name evidence="1" type="ORF">CNMCM5623_001282</name>
</gene>
<proteinExistence type="predicted"/>
<evidence type="ECO:0000313" key="1">
    <source>
        <dbReference type="EMBL" id="KAF7168212.1"/>
    </source>
</evidence>
<protein>
    <recommendedName>
        <fullName evidence="3">F-box domain-containing protein</fullName>
    </recommendedName>
</protein>
<reference evidence="1" key="1">
    <citation type="submission" date="2020-06" db="EMBL/GenBank/DDBJ databases">
        <title>Draft genome sequences of strains closely related to Aspergillus parafelis and Aspergillus hiratsukae.</title>
        <authorList>
            <person name="Dos Santos R.A.C."/>
            <person name="Rivero-Menendez O."/>
            <person name="Steenwyk J.L."/>
            <person name="Mead M.E."/>
            <person name="Goldman G.H."/>
            <person name="Alastruey-Izquierdo A."/>
            <person name="Rokas A."/>
        </authorList>
    </citation>
    <scope>NUCLEOTIDE SEQUENCE</scope>
    <source>
        <strain evidence="1">CNM-CM5623</strain>
    </source>
</reference>
<evidence type="ECO:0000313" key="2">
    <source>
        <dbReference type="Proteomes" id="UP000654922"/>
    </source>
</evidence>
<dbReference type="EMBL" id="JACBAE010001270">
    <property type="protein sequence ID" value="KAF7168212.1"/>
    <property type="molecule type" value="Genomic_DNA"/>
</dbReference>
<accession>A0A8H6Q9A0</accession>
<comment type="caution">
    <text evidence="1">The sequence shown here is derived from an EMBL/GenBank/DDBJ whole genome shotgun (WGS) entry which is preliminary data.</text>
</comment>
<evidence type="ECO:0008006" key="3">
    <source>
        <dbReference type="Google" id="ProtNLM"/>
    </source>
</evidence>
<dbReference type="SUPFAM" id="SSF81383">
    <property type="entry name" value="F-box domain"/>
    <property type="match status" value="1"/>
</dbReference>
<organism evidence="1 2">
    <name type="scientific">Aspergillus felis</name>
    <dbReference type="NCBI Taxonomy" id="1287682"/>
    <lineage>
        <taxon>Eukaryota</taxon>
        <taxon>Fungi</taxon>
        <taxon>Dikarya</taxon>
        <taxon>Ascomycota</taxon>
        <taxon>Pezizomycotina</taxon>
        <taxon>Eurotiomycetes</taxon>
        <taxon>Eurotiomycetidae</taxon>
        <taxon>Eurotiales</taxon>
        <taxon>Aspergillaceae</taxon>
        <taxon>Aspergillus</taxon>
        <taxon>Aspergillus subgen. Fumigati</taxon>
    </lineage>
</organism>
<name>A0A8H6Q9A0_9EURO</name>
<dbReference type="InterPro" id="IPR036047">
    <property type="entry name" value="F-box-like_dom_sf"/>
</dbReference>
<sequence>MASTTTFLNLPAEIHIMICDYLDPASAVALKNANKYLRSAITVKDPKYFKWEDFNVYHLTLEMWPEYTGHFFCFECCIFLPADNFTDEQITGKCGKNGYAASRRFCISCGTNGGTYHPYHNTVMDDQMAYYYRHSQ</sequence>
<dbReference type="AlphaFoldDB" id="A0A8H6Q9A0"/>